<feature type="compositionally biased region" description="Polar residues" evidence="3">
    <location>
        <begin position="71"/>
        <end position="83"/>
    </location>
</feature>
<dbReference type="STRING" id="3914.A0A0L9UMW6"/>
<dbReference type="Gene3D" id="3.30.70.670">
    <property type="entry name" value="Formiminotransferase, C-terminal subdomain"/>
    <property type="match status" value="1"/>
</dbReference>
<accession>A0A0L9UMW6</accession>
<dbReference type="InterPro" id="IPR007573">
    <property type="entry name" value="QWRF"/>
</dbReference>
<dbReference type="SMART" id="SM01222">
    <property type="entry name" value="FTCD_N"/>
    <property type="match status" value="1"/>
</dbReference>
<dbReference type="EMBL" id="CM003375">
    <property type="protein sequence ID" value="KOM43917.1"/>
    <property type="molecule type" value="Genomic_DNA"/>
</dbReference>
<evidence type="ECO:0000313" key="7">
    <source>
        <dbReference type="Proteomes" id="UP000053144"/>
    </source>
</evidence>
<dbReference type="GO" id="GO:0030409">
    <property type="term" value="F:glutamate formimidoyltransferase activity"/>
    <property type="evidence" value="ECO:0007669"/>
    <property type="project" value="UniProtKB-EC"/>
</dbReference>
<feature type="compositionally biased region" description="Polar residues" evidence="3">
    <location>
        <begin position="1"/>
        <end position="12"/>
    </location>
</feature>
<feature type="compositionally biased region" description="Polar residues" evidence="3">
    <location>
        <begin position="194"/>
        <end position="203"/>
    </location>
</feature>
<dbReference type="Gramene" id="KOM43917">
    <property type="protein sequence ID" value="KOM43917"/>
    <property type="gene ID" value="LR48_Vigan05g152200"/>
</dbReference>
<feature type="compositionally biased region" description="Basic residues" evidence="3">
    <location>
        <begin position="45"/>
        <end position="57"/>
    </location>
</feature>
<dbReference type="PANTHER" id="PTHR12234:SF1">
    <property type="entry name" value="FORMIMINOTRANSFERASE N-TERMINAL SUBDOMAIN-CONTAINING PROTEIN"/>
    <property type="match status" value="1"/>
</dbReference>
<dbReference type="Pfam" id="PF13456">
    <property type="entry name" value="RVT_3"/>
    <property type="match status" value="1"/>
</dbReference>
<feature type="region of interest" description="Disordered" evidence="3">
    <location>
        <begin position="143"/>
        <end position="203"/>
    </location>
</feature>
<dbReference type="EC" id="2.1.2.5" evidence="1"/>
<dbReference type="InterPro" id="IPR002156">
    <property type="entry name" value="RNaseH_domain"/>
</dbReference>
<dbReference type="Pfam" id="PF04484">
    <property type="entry name" value="QWRF"/>
    <property type="match status" value="1"/>
</dbReference>
<dbReference type="InterPro" id="IPR012886">
    <property type="entry name" value="Formiminotransferase_N"/>
</dbReference>
<dbReference type="InterPro" id="IPR037064">
    <property type="entry name" value="Formiminotransferase_N_sf"/>
</dbReference>
<dbReference type="InterPro" id="IPR013802">
    <property type="entry name" value="Formiminotransferase_C"/>
</dbReference>
<sequence>MKTPNGSPVSSPSPKPRQLRTRESSSRFLPSPPNSTTHSAECHSPVRRKSSSPNRRHAITEDPGPTRHQLWPSSAVTKRNSGTLADHITEDRIIEGTTNTPISIGGSARHVAKLATPSESPSSKRPVYSNMAPGRLLLDENAKSFSSRRHSCSSRNSIDSEPDAGKTTPRKADMEVEHSSVATTTLRRPRRGTSDSNIANMNGDSSAVKRFTLKTAIRRANSLAGSYKSSKSSWALSPGRAESPAMSVESMDRPMSFSGFKHHPTSPTTKVKGVEKLLNMGFDLFKSKKSGGFGSLSPIGFGVSSEVVHKLRLFDNRLMQWRFANARAQVVNGTISHKAESNLTCVWDALTKIQRSVLKKKMQFVREKLEMKVAFVLYSQMKLLESWVGMERQHLQAITAIKECLHSVVCRVPLLEGAKVNMQSTSIALRQATDLTARIKSIFTTLSSPVYISESRNRIALESIERASTLFPLAPIINKFEDVAYNRVGYTLVSEMGVSGPSHLANAVLAMVKAAFDTIDFDVHSGTHPRLGVVDHICFHPLLDASLDQAATTARCLATDMGSNLQVPTYLYGAAHEEGRTLDSIRRVFGYFKPNSSENQWIGGLKSDSLPLKPDRGPSQVTSAKGVAVIGATNWVDNYNIPLLSSDINAVRRIAKQVSGRGGGLPSVQAMALAHGEGVIEVACNLLDPSKVGGERVQEEVESLAREEALMVEVKAIKIGIKAAILKEYKNLIVESDSKFVIEIINTTLAEEKNYDDRSENAISSIIRMTKTANKIYWNHGFGKWTRGWSCQTCIISVS</sequence>
<evidence type="ECO:0000256" key="3">
    <source>
        <dbReference type="SAM" id="MobiDB-lite"/>
    </source>
</evidence>
<dbReference type="InterPro" id="IPR022384">
    <property type="entry name" value="FormiminoTrfase_cat_dom_sf"/>
</dbReference>
<organism evidence="6 7">
    <name type="scientific">Phaseolus angularis</name>
    <name type="common">Azuki bean</name>
    <name type="synonym">Vigna angularis</name>
    <dbReference type="NCBI Taxonomy" id="3914"/>
    <lineage>
        <taxon>Eukaryota</taxon>
        <taxon>Viridiplantae</taxon>
        <taxon>Streptophyta</taxon>
        <taxon>Embryophyta</taxon>
        <taxon>Tracheophyta</taxon>
        <taxon>Spermatophyta</taxon>
        <taxon>Magnoliopsida</taxon>
        <taxon>eudicotyledons</taxon>
        <taxon>Gunneridae</taxon>
        <taxon>Pentapetalae</taxon>
        <taxon>rosids</taxon>
        <taxon>fabids</taxon>
        <taxon>Fabales</taxon>
        <taxon>Fabaceae</taxon>
        <taxon>Papilionoideae</taxon>
        <taxon>50 kb inversion clade</taxon>
        <taxon>NPAAA clade</taxon>
        <taxon>indigoferoid/millettioid clade</taxon>
        <taxon>Phaseoleae</taxon>
        <taxon>Vigna</taxon>
    </lineage>
</organism>
<keyword evidence="2" id="KW-0808">Transferase</keyword>
<protein>
    <recommendedName>
        <fullName evidence="1">glutamate formimidoyltransferase</fullName>
        <ecNumber evidence="1">2.1.2.5</ecNumber>
    </recommendedName>
</protein>
<evidence type="ECO:0000259" key="5">
    <source>
        <dbReference type="SMART" id="SM01222"/>
    </source>
</evidence>
<dbReference type="AlphaFoldDB" id="A0A0L9UMW6"/>
<feature type="region of interest" description="Disordered" evidence="3">
    <location>
        <begin position="1"/>
        <end position="130"/>
    </location>
</feature>
<evidence type="ECO:0000256" key="1">
    <source>
        <dbReference type="ARBA" id="ARBA00012252"/>
    </source>
</evidence>
<dbReference type="Proteomes" id="UP000053144">
    <property type="component" value="Chromosome 5"/>
</dbReference>
<evidence type="ECO:0000256" key="2">
    <source>
        <dbReference type="ARBA" id="ARBA00022679"/>
    </source>
</evidence>
<name>A0A0L9UMW6_PHAAN</name>
<proteinExistence type="predicted"/>
<dbReference type="SUPFAM" id="SSF55116">
    <property type="entry name" value="Formiminotransferase domain of formiminotransferase-cyclodeaminase"/>
    <property type="match status" value="2"/>
</dbReference>
<feature type="domain" description="Formiminotransferase C-terminal subdomain" evidence="4">
    <location>
        <begin position="639"/>
        <end position="737"/>
    </location>
</feature>
<dbReference type="GO" id="GO:0003676">
    <property type="term" value="F:nucleic acid binding"/>
    <property type="evidence" value="ECO:0007669"/>
    <property type="project" value="InterPro"/>
</dbReference>
<dbReference type="GO" id="GO:0005542">
    <property type="term" value="F:folic acid binding"/>
    <property type="evidence" value="ECO:0007669"/>
    <property type="project" value="InterPro"/>
</dbReference>
<evidence type="ECO:0000259" key="4">
    <source>
        <dbReference type="SMART" id="SM01221"/>
    </source>
</evidence>
<dbReference type="SMART" id="SM01221">
    <property type="entry name" value="FTCD"/>
    <property type="match status" value="1"/>
</dbReference>
<reference evidence="7" key="1">
    <citation type="journal article" date="2015" name="Proc. Natl. Acad. Sci. U.S.A.">
        <title>Genome sequencing of adzuki bean (Vigna angularis) provides insight into high starch and low fat accumulation and domestication.</title>
        <authorList>
            <person name="Yang K."/>
            <person name="Tian Z."/>
            <person name="Chen C."/>
            <person name="Luo L."/>
            <person name="Zhao B."/>
            <person name="Wang Z."/>
            <person name="Yu L."/>
            <person name="Li Y."/>
            <person name="Sun Y."/>
            <person name="Li W."/>
            <person name="Chen Y."/>
            <person name="Li Y."/>
            <person name="Zhang Y."/>
            <person name="Ai D."/>
            <person name="Zhao J."/>
            <person name="Shang C."/>
            <person name="Ma Y."/>
            <person name="Wu B."/>
            <person name="Wang M."/>
            <person name="Gao L."/>
            <person name="Sun D."/>
            <person name="Zhang P."/>
            <person name="Guo F."/>
            <person name="Wang W."/>
            <person name="Li Y."/>
            <person name="Wang J."/>
            <person name="Varshney R.K."/>
            <person name="Wang J."/>
            <person name="Ling H.Q."/>
            <person name="Wan P."/>
        </authorList>
    </citation>
    <scope>NUCLEOTIDE SEQUENCE</scope>
    <source>
        <strain evidence="7">cv. Jingnong 6</strain>
    </source>
</reference>
<evidence type="ECO:0000313" key="6">
    <source>
        <dbReference type="EMBL" id="KOM43917.1"/>
    </source>
</evidence>
<dbReference type="InterPro" id="IPR037070">
    <property type="entry name" value="Formiminotransferase_C_sf"/>
</dbReference>
<dbReference type="InterPro" id="IPR051623">
    <property type="entry name" value="FTCD"/>
</dbReference>
<dbReference type="PANTHER" id="PTHR12234">
    <property type="entry name" value="FORMIMINOTRANSFERASE-CYCLODEAMINASE"/>
    <property type="match status" value="1"/>
</dbReference>
<gene>
    <name evidence="6" type="ORF">LR48_Vigan05g152200</name>
</gene>
<feature type="domain" description="Formiminotransferase N-terminal subdomain" evidence="5">
    <location>
        <begin position="444"/>
        <end position="634"/>
    </location>
</feature>
<dbReference type="GO" id="GO:0004523">
    <property type="term" value="F:RNA-DNA hybrid ribonuclease activity"/>
    <property type="evidence" value="ECO:0007669"/>
    <property type="project" value="InterPro"/>
</dbReference>
<dbReference type="Gene3D" id="3.30.990.10">
    <property type="entry name" value="Formiminotransferase, N-terminal subdomain"/>
    <property type="match status" value="1"/>
</dbReference>